<dbReference type="RefSeq" id="WP_278157843.1">
    <property type="nucleotide sequence ID" value="NZ_CP121252.1"/>
</dbReference>
<accession>A0ABY8H6I4</accession>
<name>A0ABY8H6I4_9MICC</name>
<organism evidence="2 3">
    <name type="scientific">Citricoccus muralis</name>
    <dbReference type="NCBI Taxonomy" id="169134"/>
    <lineage>
        <taxon>Bacteria</taxon>
        <taxon>Bacillati</taxon>
        <taxon>Actinomycetota</taxon>
        <taxon>Actinomycetes</taxon>
        <taxon>Micrococcales</taxon>
        <taxon>Micrococcaceae</taxon>
        <taxon>Citricoccus</taxon>
    </lineage>
</organism>
<dbReference type="InterPro" id="IPR050229">
    <property type="entry name" value="GlpE_sulfurtransferase"/>
</dbReference>
<proteinExistence type="predicted"/>
<dbReference type="PANTHER" id="PTHR43031:SF17">
    <property type="entry name" value="SULFURTRANSFERASE YTWF-RELATED"/>
    <property type="match status" value="1"/>
</dbReference>
<dbReference type="PROSITE" id="PS50206">
    <property type="entry name" value="RHODANESE_3"/>
    <property type="match status" value="1"/>
</dbReference>
<keyword evidence="3" id="KW-1185">Reference proteome</keyword>
<feature type="domain" description="Rhodanese" evidence="1">
    <location>
        <begin position="12"/>
        <end position="100"/>
    </location>
</feature>
<dbReference type="Pfam" id="PF00581">
    <property type="entry name" value="Rhodanese"/>
    <property type="match status" value="1"/>
</dbReference>
<evidence type="ECO:0000259" key="1">
    <source>
        <dbReference type="PROSITE" id="PS50206"/>
    </source>
</evidence>
<dbReference type="Proteomes" id="UP001219037">
    <property type="component" value="Chromosome"/>
</dbReference>
<evidence type="ECO:0000313" key="2">
    <source>
        <dbReference type="EMBL" id="WFP16746.1"/>
    </source>
</evidence>
<protein>
    <submittedName>
        <fullName evidence="2">Rhodanese-like domain-containing protein</fullName>
    </submittedName>
</protein>
<dbReference type="Gene3D" id="3.40.250.10">
    <property type="entry name" value="Rhodanese-like domain"/>
    <property type="match status" value="1"/>
</dbReference>
<dbReference type="InterPro" id="IPR036873">
    <property type="entry name" value="Rhodanese-like_dom_sf"/>
</dbReference>
<dbReference type="SUPFAM" id="SSF52821">
    <property type="entry name" value="Rhodanese/Cell cycle control phosphatase"/>
    <property type="match status" value="1"/>
</dbReference>
<dbReference type="CDD" id="cd00158">
    <property type="entry name" value="RHOD"/>
    <property type="match status" value="1"/>
</dbReference>
<sequence length="109" mass="11713">MSMYETVTVNDVPEGAAILDVREDYEFEAGRAAGAQHLPLDQLPERFDAELDPDTDYYVICRTGGRSARAAEFLQARGFSAFNIAGGSGAWLEAGKPMEADGGAEPIVK</sequence>
<dbReference type="SMART" id="SM00450">
    <property type="entry name" value="RHOD"/>
    <property type="match status" value="1"/>
</dbReference>
<reference evidence="2 3" key="1">
    <citation type="submission" date="2023-04" db="EMBL/GenBank/DDBJ databases">
        <title>Funneling lignin-derived compounds into biodiesel using alkali-halophilic Citricoccus sp. P2.</title>
        <authorList>
            <person name="Luo C.-B."/>
        </authorList>
    </citation>
    <scope>NUCLEOTIDE SEQUENCE [LARGE SCALE GENOMIC DNA]</scope>
    <source>
        <strain evidence="2 3">P2</strain>
    </source>
</reference>
<evidence type="ECO:0000313" key="3">
    <source>
        <dbReference type="Proteomes" id="UP001219037"/>
    </source>
</evidence>
<gene>
    <name evidence="2" type="ORF">P8192_01045</name>
</gene>
<dbReference type="PANTHER" id="PTHR43031">
    <property type="entry name" value="FAD-DEPENDENT OXIDOREDUCTASE"/>
    <property type="match status" value="1"/>
</dbReference>
<dbReference type="InterPro" id="IPR001763">
    <property type="entry name" value="Rhodanese-like_dom"/>
</dbReference>
<dbReference type="EMBL" id="CP121252">
    <property type="protein sequence ID" value="WFP16746.1"/>
    <property type="molecule type" value="Genomic_DNA"/>
</dbReference>